<feature type="domain" description="Ubiquitin-like" evidence="9">
    <location>
        <begin position="159"/>
        <end position="232"/>
    </location>
</feature>
<evidence type="ECO:0000313" key="11">
    <source>
        <dbReference type="Proteomes" id="UP000054937"/>
    </source>
</evidence>
<organism evidence="10 11">
    <name type="scientific">Pseudocohnilembus persalinus</name>
    <name type="common">Ciliate</name>
    <dbReference type="NCBI Taxonomy" id="266149"/>
    <lineage>
        <taxon>Eukaryota</taxon>
        <taxon>Sar</taxon>
        <taxon>Alveolata</taxon>
        <taxon>Ciliophora</taxon>
        <taxon>Intramacronucleata</taxon>
        <taxon>Oligohymenophorea</taxon>
        <taxon>Scuticociliatia</taxon>
        <taxon>Philasterida</taxon>
        <taxon>Pseudocohnilembidae</taxon>
        <taxon>Pseudocohnilembus</taxon>
    </lineage>
</organism>
<comment type="subcellular location">
    <subcellularLocation>
        <location evidence="2">Cytoplasm</location>
    </subcellularLocation>
    <subcellularLocation>
        <location evidence="1">Nucleus</location>
    </subcellularLocation>
</comment>
<evidence type="ECO:0000256" key="4">
    <source>
        <dbReference type="ARBA" id="ARBA00022490"/>
    </source>
</evidence>
<dbReference type="Gene3D" id="3.10.20.90">
    <property type="entry name" value="Phosphatidylinositol 3-kinase Catalytic Subunit, Chain A, domain 1"/>
    <property type="match status" value="5"/>
</dbReference>
<keyword evidence="7" id="KW-0832">Ubl conjugation</keyword>
<evidence type="ECO:0000256" key="2">
    <source>
        <dbReference type="ARBA" id="ARBA00004496"/>
    </source>
</evidence>
<dbReference type="AlphaFoldDB" id="A0A0V0R896"/>
<feature type="domain" description="Ubiquitin-like" evidence="9">
    <location>
        <begin position="6"/>
        <end position="79"/>
    </location>
</feature>
<evidence type="ECO:0000256" key="3">
    <source>
        <dbReference type="ARBA" id="ARBA00008430"/>
    </source>
</evidence>
<feature type="domain" description="Ubiquitin-like" evidence="9">
    <location>
        <begin position="312"/>
        <end position="376"/>
    </location>
</feature>
<dbReference type="SMART" id="SM00213">
    <property type="entry name" value="UBQ"/>
    <property type="match status" value="5"/>
</dbReference>
<dbReference type="GO" id="GO:0005634">
    <property type="term" value="C:nucleus"/>
    <property type="evidence" value="ECO:0007669"/>
    <property type="project" value="UniProtKB-SubCell"/>
</dbReference>
<keyword evidence="11" id="KW-1185">Reference proteome</keyword>
<dbReference type="EMBL" id="LDAU01000025">
    <property type="protein sequence ID" value="KRX10538.1"/>
    <property type="molecule type" value="Genomic_DNA"/>
</dbReference>
<dbReference type="PROSITE" id="PS50007">
    <property type="entry name" value="PIPLC_X_DOMAIN"/>
    <property type="match status" value="1"/>
</dbReference>
<gene>
    <name evidence="10" type="ORF">PPERSA_05358</name>
</gene>
<dbReference type="SUPFAM" id="SSF54236">
    <property type="entry name" value="Ubiquitin-like"/>
    <property type="match status" value="5"/>
</dbReference>
<keyword evidence="8" id="KW-0539">Nucleus</keyword>
<dbReference type="FunFam" id="3.10.20.90:FF:000160">
    <property type="entry name" value="Polyubiquitin-C"/>
    <property type="match status" value="2"/>
</dbReference>
<dbReference type="PROSITE" id="PS50053">
    <property type="entry name" value="UBIQUITIN_2"/>
    <property type="match status" value="5"/>
</dbReference>
<dbReference type="InterPro" id="IPR000626">
    <property type="entry name" value="Ubiquitin-like_dom"/>
</dbReference>
<dbReference type="InterPro" id="IPR019956">
    <property type="entry name" value="Ubiquitin_dom"/>
</dbReference>
<comment type="similarity">
    <text evidence="3">Belongs to the ubiquitin family.</text>
</comment>
<dbReference type="InterPro" id="IPR050158">
    <property type="entry name" value="Ubiquitin_ubiquitin-like"/>
</dbReference>
<comment type="caution">
    <text evidence="10">The sequence shown here is derived from an EMBL/GenBank/DDBJ whole genome shotgun (WGS) entry which is preliminary data.</text>
</comment>
<evidence type="ECO:0000259" key="9">
    <source>
        <dbReference type="PROSITE" id="PS50053"/>
    </source>
</evidence>
<keyword evidence="5" id="KW-1017">Isopeptide bond</keyword>
<dbReference type="PROSITE" id="PS00299">
    <property type="entry name" value="UBIQUITIN_1"/>
    <property type="match status" value="2"/>
</dbReference>
<sequence length="376" mass="43913">MQNQDMQIYVKTLTNKTITLDVKQSDSLQNVQDLIQIKEGIDPDQQKLFFEGIQLKHEYGKILADYNIQKESTLYLVQKLGAYKIFVKTLMGKKFTLDVQCHDTIEIVKGKIQDKEGIPPDQQRIILDGKQLEDERTLSDYNIQKESTLYLVLLLKEGPQIYVKFYTGKTITLNIVFHDSIENIKYKIQDQVDIPPDQQILSFCGNFLLDQQKTLGDYGITRESYLIFQQKQDNFYFISVKTFTGKSFYLYVQTTESIEQVKLQIQDRQKISKYQQRLIFEEQELKDEQTLKDYNIQKGQIIYLLIKLDKSFKIFVQTCSQKTITINVEPSDSIENVKAKIQDKEGIPPDQQRLIFAGKSLEDGRTLSDYNIQKEI</sequence>
<feature type="domain" description="Ubiquitin-like" evidence="9">
    <location>
        <begin position="83"/>
        <end position="158"/>
    </location>
</feature>
<reference evidence="10 11" key="1">
    <citation type="journal article" date="2015" name="Sci. Rep.">
        <title>Genome of the facultative scuticociliatosis pathogen Pseudocohnilembus persalinus provides insight into its virulence through horizontal gene transfer.</title>
        <authorList>
            <person name="Xiong J."/>
            <person name="Wang G."/>
            <person name="Cheng J."/>
            <person name="Tian M."/>
            <person name="Pan X."/>
            <person name="Warren A."/>
            <person name="Jiang C."/>
            <person name="Yuan D."/>
            <person name="Miao W."/>
        </authorList>
    </citation>
    <scope>NUCLEOTIDE SEQUENCE [LARGE SCALE GENOMIC DNA]</scope>
    <source>
        <strain evidence="10">36N120E</strain>
    </source>
</reference>
<evidence type="ECO:0000256" key="1">
    <source>
        <dbReference type="ARBA" id="ARBA00004123"/>
    </source>
</evidence>
<protein>
    <recommendedName>
        <fullName evidence="9">Ubiquitin-like domain-containing protein</fullName>
    </recommendedName>
</protein>
<feature type="domain" description="Ubiquitin-like" evidence="9">
    <location>
        <begin position="236"/>
        <end position="311"/>
    </location>
</feature>
<proteinExistence type="inferred from homology"/>
<dbReference type="PRINTS" id="PR00348">
    <property type="entry name" value="UBIQUITIN"/>
</dbReference>
<accession>A0A0V0R896</accession>
<evidence type="ECO:0000313" key="10">
    <source>
        <dbReference type="EMBL" id="KRX10538.1"/>
    </source>
</evidence>
<dbReference type="InterPro" id="IPR019954">
    <property type="entry name" value="Ubiquitin_CS"/>
</dbReference>
<evidence type="ECO:0000256" key="8">
    <source>
        <dbReference type="ARBA" id="ARBA00023242"/>
    </source>
</evidence>
<dbReference type="Proteomes" id="UP000054937">
    <property type="component" value="Unassembled WGS sequence"/>
</dbReference>
<dbReference type="Pfam" id="PF00240">
    <property type="entry name" value="ubiquitin"/>
    <property type="match status" value="5"/>
</dbReference>
<dbReference type="PANTHER" id="PTHR10666">
    <property type="entry name" value="UBIQUITIN"/>
    <property type="match status" value="1"/>
</dbReference>
<evidence type="ECO:0000256" key="7">
    <source>
        <dbReference type="ARBA" id="ARBA00022843"/>
    </source>
</evidence>
<name>A0A0V0R896_PSEPJ</name>
<dbReference type="GO" id="GO:0005737">
    <property type="term" value="C:cytoplasm"/>
    <property type="evidence" value="ECO:0007669"/>
    <property type="project" value="UniProtKB-SubCell"/>
</dbReference>
<dbReference type="InParanoid" id="A0A0V0R896"/>
<dbReference type="InterPro" id="IPR029071">
    <property type="entry name" value="Ubiquitin-like_domsf"/>
</dbReference>
<evidence type="ECO:0000256" key="6">
    <source>
        <dbReference type="ARBA" id="ARBA00022737"/>
    </source>
</evidence>
<evidence type="ECO:0000256" key="5">
    <source>
        <dbReference type="ARBA" id="ARBA00022499"/>
    </source>
</evidence>
<dbReference type="OrthoDB" id="419317at2759"/>
<keyword evidence="6" id="KW-0677">Repeat</keyword>
<keyword evidence="4" id="KW-0963">Cytoplasm</keyword>
<dbReference type="FunFam" id="3.10.20.90:FF:000469">
    <property type="entry name" value="Polyubiquitin-C"/>
    <property type="match status" value="1"/>
</dbReference>